<feature type="region of interest" description="Disordered" evidence="1">
    <location>
        <begin position="288"/>
        <end position="309"/>
    </location>
</feature>
<accession>A0AAX4KRJ5</accession>
<evidence type="ECO:0000313" key="3">
    <source>
        <dbReference type="Proteomes" id="UP001358614"/>
    </source>
</evidence>
<dbReference type="GeneID" id="91105693"/>
<name>A0AAX4KRJ5_9TREE</name>
<dbReference type="KEGG" id="ker:91105693"/>
<protein>
    <submittedName>
        <fullName evidence="2">Uncharacterized protein</fullName>
    </submittedName>
</protein>
<dbReference type="RefSeq" id="XP_066086746.1">
    <property type="nucleotide sequence ID" value="XM_066230649.1"/>
</dbReference>
<proteinExistence type="predicted"/>
<dbReference type="AlphaFoldDB" id="A0AAX4KRJ5"/>
<evidence type="ECO:0000313" key="2">
    <source>
        <dbReference type="EMBL" id="WWD08779.1"/>
    </source>
</evidence>
<organism evidence="2 3">
    <name type="scientific">Kwoniella europaea PYCC6329</name>
    <dbReference type="NCBI Taxonomy" id="1423913"/>
    <lineage>
        <taxon>Eukaryota</taxon>
        <taxon>Fungi</taxon>
        <taxon>Dikarya</taxon>
        <taxon>Basidiomycota</taxon>
        <taxon>Agaricomycotina</taxon>
        <taxon>Tremellomycetes</taxon>
        <taxon>Tremellales</taxon>
        <taxon>Cryptococcaceae</taxon>
        <taxon>Kwoniella</taxon>
    </lineage>
</organism>
<feature type="region of interest" description="Disordered" evidence="1">
    <location>
        <begin position="134"/>
        <end position="154"/>
    </location>
</feature>
<dbReference type="EMBL" id="CP144090">
    <property type="protein sequence ID" value="WWD08779.1"/>
    <property type="molecule type" value="Genomic_DNA"/>
</dbReference>
<evidence type="ECO:0000256" key="1">
    <source>
        <dbReference type="SAM" id="MobiDB-lite"/>
    </source>
</evidence>
<sequence length="584" mass="66309">MVATDSIAGQKLTDNDNARLDADIRKIIQGKLTQKSERWKRIFENSNSEDLIGMVQSSRDVFNICKAQYSQHDGDAQCGFDSKSKQGLLSSCWVIKQTFDDLIFDMQVRQSMSQYLDYLDVLQRKKTALLQKLVSKDRDESESGRNKAKRAKQDSIENKKNYLRYIQTSQSFRDTLNSLYPQLPQEDRAKVLDITNEFYEGPVNFINDLRHEHIMGICGHRDLPEELITEYQKGNGIRPDGDVHDNVLSILGMTKLSDLRSLAEDLSQGLFKNLSVTSGVTNDVNPQLRKKRRKGGGRSVKPQRATDDAKRTLDEFSVEDFERKAKRINYTLNIQENPSKCISEMTDLVDTQNRISKASTEVCESQINSTSSFKPYLEPARFDTFEDVGKAVEGLAHIAESTPKLQKDQRAVADMYSKVSDTVDSCRLELLDNAQRLISEAEAGARCIEESNLTDMYPDDRLVNLAKGAFSAKSKLDLNHLYRLKSMITGDVLDSEGKSLTHLSRKTRFDLQRKYGRYKHAMSKTRFKDVQSLSDLEFTLEEMGDWQEDDEADLTSALNELTVSEDEKGEVSISYVGYGSLTEV</sequence>
<dbReference type="Proteomes" id="UP001358614">
    <property type="component" value="Chromosome 2"/>
</dbReference>
<gene>
    <name evidence="2" type="ORF">V865_006892</name>
</gene>
<reference evidence="2 3" key="1">
    <citation type="submission" date="2024-01" db="EMBL/GenBank/DDBJ databases">
        <title>Comparative genomics of Cryptococcus and Kwoniella reveals pathogenesis evolution and contrasting modes of karyotype evolution via chromosome fusion or intercentromeric recombination.</title>
        <authorList>
            <person name="Coelho M.A."/>
            <person name="David-Palma M."/>
            <person name="Shea T."/>
            <person name="Bowers K."/>
            <person name="McGinley-Smith S."/>
            <person name="Mohammad A.W."/>
            <person name="Gnirke A."/>
            <person name="Yurkov A.M."/>
            <person name="Nowrousian M."/>
            <person name="Sun S."/>
            <person name="Cuomo C.A."/>
            <person name="Heitman J."/>
        </authorList>
    </citation>
    <scope>NUCLEOTIDE SEQUENCE [LARGE SCALE GENOMIC DNA]</scope>
    <source>
        <strain evidence="2 3">PYCC6329</strain>
    </source>
</reference>
<keyword evidence="3" id="KW-1185">Reference proteome</keyword>